<evidence type="ECO:0000256" key="1">
    <source>
        <dbReference type="SAM" id="MobiDB-lite"/>
    </source>
</evidence>
<feature type="region of interest" description="Disordered" evidence="1">
    <location>
        <begin position="1"/>
        <end position="33"/>
    </location>
</feature>
<evidence type="ECO:0008006" key="4">
    <source>
        <dbReference type="Google" id="ProtNLM"/>
    </source>
</evidence>
<name>K0T5J2_THAOC</name>
<gene>
    <name evidence="2" type="ORF">THAOC_06069</name>
</gene>
<dbReference type="EMBL" id="AGNL01005910">
    <property type="protein sequence ID" value="EJK72404.1"/>
    <property type="molecule type" value="Genomic_DNA"/>
</dbReference>
<keyword evidence="3" id="KW-1185">Reference proteome</keyword>
<dbReference type="AlphaFoldDB" id="K0T5J2"/>
<organism evidence="2 3">
    <name type="scientific">Thalassiosira oceanica</name>
    <name type="common">Marine diatom</name>
    <dbReference type="NCBI Taxonomy" id="159749"/>
    <lineage>
        <taxon>Eukaryota</taxon>
        <taxon>Sar</taxon>
        <taxon>Stramenopiles</taxon>
        <taxon>Ochrophyta</taxon>
        <taxon>Bacillariophyta</taxon>
        <taxon>Coscinodiscophyceae</taxon>
        <taxon>Thalassiosirophycidae</taxon>
        <taxon>Thalassiosirales</taxon>
        <taxon>Thalassiosiraceae</taxon>
        <taxon>Thalassiosira</taxon>
    </lineage>
</organism>
<dbReference type="Proteomes" id="UP000266841">
    <property type="component" value="Unassembled WGS sequence"/>
</dbReference>
<dbReference type="OrthoDB" id="193186at2759"/>
<comment type="caution">
    <text evidence="2">The sequence shown here is derived from an EMBL/GenBank/DDBJ whole genome shotgun (WGS) entry which is preliminary data.</text>
</comment>
<evidence type="ECO:0000313" key="3">
    <source>
        <dbReference type="Proteomes" id="UP000266841"/>
    </source>
</evidence>
<proteinExistence type="predicted"/>
<reference evidence="2 3" key="1">
    <citation type="journal article" date="2012" name="Genome Biol.">
        <title>Genome and low-iron response of an oceanic diatom adapted to chronic iron limitation.</title>
        <authorList>
            <person name="Lommer M."/>
            <person name="Specht M."/>
            <person name="Roy A.S."/>
            <person name="Kraemer L."/>
            <person name="Andreson R."/>
            <person name="Gutowska M.A."/>
            <person name="Wolf J."/>
            <person name="Bergner S.V."/>
            <person name="Schilhabel M.B."/>
            <person name="Klostermeier U.C."/>
            <person name="Beiko R.G."/>
            <person name="Rosenstiel P."/>
            <person name="Hippler M."/>
            <person name="Laroche J."/>
        </authorList>
    </citation>
    <scope>NUCLEOTIDE SEQUENCE [LARGE SCALE GENOMIC DNA]</scope>
    <source>
        <strain evidence="2 3">CCMP1005</strain>
    </source>
</reference>
<accession>K0T5J2</accession>
<evidence type="ECO:0000313" key="2">
    <source>
        <dbReference type="EMBL" id="EJK72404.1"/>
    </source>
</evidence>
<protein>
    <recommendedName>
        <fullName evidence="4">Reverse transcriptase Ty1/copia-type domain-containing protein</fullName>
    </recommendedName>
</protein>
<sequence length="73" mass="7726">MASTTSSGANTGGSGGRQLTNATGGGGEDRRSRPTLYMGLIKKFKARFCARGDQQLKGVDFFEVYAPVVHSLN</sequence>